<keyword evidence="3" id="KW-1185">Reference proteome</keyword>
<protein>
    <submittedName>
        <fullName evidence="2">Uncharacterized protein</fullName>
    </submittedName>
</protein>
<name>A0AAD9V801_ACRCE</name>
<reference evidence="2" key="1">
    <citation type="journal article" date="2023" name="G3 (Bethesda)">
        <title>Whole genome assembly and annotation of the endangered Caribbean coral Acropora cervicornis.</title>
        <authorList>
            <person name="Selwyn J.D."/>
            <person name="Vollmer S.V."/>
        </authorList>
    </citation>
    <scope>NUCLEOTIDE SEQUENCE</scope>
    <source>
        <strain evidence="2">K2</strain>
    </source>
</reference>
<accession>A0AAD9V801</accession>
<proteinExistence type="predicted"/>
<feature type="region of interest" description="Disordered" evidence="1">
    <location>
        <begin position="232"/>
        <end position="267"/>
    </location>
</feature>
<organism evidence="2 3">
    <name type="scientific">Acropora cervicornis</name>
    <name type="common">Staghorn coral</name>
    <dbReference type="NCBI Taxonomy" id="6130"/>
    <lineage>
        <taxon>Eukaryota</taxon>
        <taxon>Metazoa</taxon>
        <taxon>Cnidaria</taxon>
        <taxon>Anthozoa</taxon>
        <taxon>Hexacorallia</taxon>
        <taxon>Scleractinia</taxon>
        <taxon>Astrocoeniina</taxon>
        <taxon>Acroporidae</taxon>
        <taxon>Acropora</taxon>
    </lineage>
</organism>
<dbReference type="EMBL" id="JARQWQ010000023">
    <property type="protein sequence ID" value="KAK2564125.1"/>
    <property type="molecule type" value="Genomic_DNA"/>
</dbReference>
<sequence>MIPPSKRDFFPEYWENCPKQGVPIAYREGLSLILPHATRICVLSGFDVPTDKLGKHKDGNDQVLQQIHLIRPLSPTCEIRTVCERILLSWRYHLTSRSVESGAKKTGRAKVGVWAEVYSTFHFSDIVVNASLWRVVAWACTKNYGHIYVSRAQQTIKSHGFQDERTQQLTRFVIPATNIKVTIVITIKLLGGGAGHVVCSRDDVSLVDGSYEDSETDPSRALLILASFSFTNSSSGKEKSTTIPKGPPGLLRRYSAKKTGHFPKKHQ</sequence>
<feature type="compositionally biased region" description="Basic residues" evidence="1">
    <location>
        <begin position="254"/>
        <end position="267"/>
    </location>
</feature>
<evidence type="ECO:0000256" key="1">
    <source>
        <dbReference type="SAM" id="MobiDB-lite"/>
    </source>
</evidence>
<evidence type="ECO:0000313" key="3">
    <source>
        <dbReference type="Proteomes" id="UP001249851"/>
    </source>
</evidence>
<dbReference type="AlphaFoldDB" id="A0AAD9V801"/>
<evidence type="ECO:0000313" key="2">
    <source>
        <dbReference type="EMBL" id="KAK2564125.1"/>
    </source>
</evidence>
<reference evidence="2" key="2">
    <citation type="journal article" date="2023" name="Science">
        <title>Genomic signatures of disease resistance in endangered staghorn corals.</title>
        <authorList>
            <person name="Vollmer S.V."/>
            <person name="Selwyn J.D."/>
            <person name="Despard B.A."/>
            <person name="Roesel C.L."/>
        </authorList>
    </citation>
    <scope>NUCLEOTIDE SEQUENCE</scope>
    <source>
        <strain evidence="2">K2</strain>
    </source>
</reference>
<dbReference type="Proteomes" id="UP001249851">
    <property type="component" value="Unassembled WGS sequence"/>
</dbReference>
<comment type="caution">
    <text evidence="2">The sequence shown here is derived from an EMBL/GenBank/DDBJ whole genome shotgun (WGS) entry which is preliminary data.</text>
</comment>
<gene>
    <name evidence="2" type="ORF">P5673_012357</name>
</gene>